<dbReference type="InterPro" id="IPR036412">
    <property type="entry name" value="HAD-like_sf"/>
</dbReference>
<sequence>MQTYIFDFDGTLANSGKTGILATQAAFKAFSFPIPEERVINYYMGIPIEISFKKMLPNYQFSTQEFEDLLTCFRNFYRKYESDNLTLFNDIMPVLQSLNQQGKLLYIVSSKHSTALLRNLESLNIDQFFDLVVGSDHVQKFKPAPDGILAIINQHHLDPSQCVMIGDAIFDLQMGQAAGVHTCGVLWGAHDKKALSNEHPDFLLTTPQELLSI</sequence>
<dbReference type="SFLD" id="SFLDG01129">
    <property type="entry name" value="C1.5:_HAD__Beta-PGM__Phosphata"/>
    <property type="match status" value="1"/>
</dbReference>
<proteinExistence type="predicted"/>
<dbReference type="GO" id="GO:0016787">
    <property type="term" value="F:hydrolase activity"/>
    <property type="evidence" value="ECO:0007669"/>
    <property type="project" value="UniProtKB-KW"/>
</dbReference>
<name>A0ABV3S525_9LACO</name>
<gene>
    <name evidence="1" type="ORF">AB3K24_09440</name>
</gene>
<dbReference type="Proteomes" id="UP001556617">
    <property type="component" value="Unassembled WGS sequence"/>
</dbReference>
<accession>A0ABV3S525</accession>
<dbReference type="EC" id="3.-.-.-" evidence="1"/>
<dbReference type="RefSeq" id="WP_367975344.1">
    <property type="nucleotide sequence ID" value="NZ_JBFPEQ010000001.1"/>
</dbReference>
<evidence type="ECO:0000313" key="1">
    <source>
        <dbReference type="EMBL" id="MEX0381549.1"/>
    </source>
</evidence>
<dbReference type="Gene3D" id="1.10.150.240">
    <property type="entry name" value="Putative phosphatase, domain 2"/>
    <property type="match status" value="1"/>
</dbReference>
<keyword evidence="2" id="KW-1185">Reference proteome</keyword>
<dbReference type="SFLD" id="SFLDS00003">
    <property type="entry name" value="Haloacid_Dehalogenase"/>
    <property type="match status" value="1"/>
</dbReference>
<dbReference type="NCBIfam" id="TIGR01549">
    <property type="entry name" value="HAD-SF-IA-v1"/>
    <property type="match status" value="1"/>
</dbReference>
<dbReference type="InterPro" id="IPR041492">
    <property type="entry name" value="HAD_2"/>
</dbReference>
<dbReference type="Gene3D" id="3.40.50.1000">
    <property type="entry name" value="HAD superfamily/HAD-like"/>
    <property type="match status" value="1"/>
</dbReference>
<dbReference type="SUPFAM" id="SSF56784">
    <property type="entry name" value="HAD-like"/>
    <property type="match status" value="1"/>
</dbReference>
<dbReference type="InterPro" id="IPR006439">
    <property type="entry name" value="HAD-SF_hydro_IA"/>
</dbReference>
<reference evidence="1 2" key="1">
    <citation type="submission" date="2024-07" db="EMBL/GenBank/DDBJ databases">
        <authorList>
            <person name="Yun M."/>
        </authorList>
    </citation>
    <scope>NUCLEOTIDE SEQUENCE [LARGE SCALE GENOMIC DNA]</scope>
    <source>
        <strain evidence="1 2">MS01</strain>
    </source>
</reference>
<dbReference type="InterPro" id="IPR023198">
    <property type="entry name" value="PGP-like_dom2"/>
</dbReference>
<dbReference type="InterPro" id="IPR023214">
    <property type="entry name" value="HAD_sf"/>
</dbReference>
<protein>
    <submittedName>
        <fullName evidence="1">HAD family hydrolase</fullName>
        <ecNumber evidence="1">3.-.-.-</ecNumber>
    </submittedName>
</protein>
<dbReference type="PANTHER" id="PTHR43434">
    <property type="entry name" value="PHOSPHOGLYCOLATE PHOSPHATASE"/>
    <property type="match status" value="1"/>
</dbReference>
<dbReference type="Pfam" id="PF13419">
    <property type="entry name" value="HAD_2"/>
    <property type="match status" value="1"/>
</dbReference>
<evidence type="ECO:0000313" key="2">
    <source>
        <dbReference type="Proteomes" id="UP001556617"/>
    </source>
</evidence>
<keyword evidence="1" id="KW-0378">Hydrolase</keyword>
<dbReference type="NCBIfam" id="TIGR01509">
    <property type="entry name" value="HAD-SF-IA-v3"/>
    <property type="match status" value="1"/>
</dbReference>
<dbReference type="PANTHER" id="PTHR43434:SF26">
    <property type="entry name" value="PYROPHOSPHATASE PPAX"/>
    <property type="match status" value="1"/>
</dbReference>
<organism evidence="1 2">
    <name type="scientific">Leuconostoc aquikimchii</name>
    <dbReference type="NCBI Taxonomy" id="3236804"/>
    <lineage>
        <taxon>Bacteria</taxon>
        <taxon>Bacillati</taxon>
        <taxon>Bacillota</taxon>
        <taxon>Bacilli</taxon>
        <taxon>Lactobacillales</taxon>
        <taxon>Lactobacillaceae</taxon>
        <taxon>Leuconostoc</taxon>
    </lineage>
</organism>
<dbReference type="SFLD" id="SFLDG01135">
    <property type="entry name" value="C1.5.6:_HAD__Beta-PGM__Phospha"/>
    <property type="match status" value="1"/>
</dbReference>
<comment type="caution">
    <text evidence="1">The sequence shown here is derived from an EMBL/GenBank/DDBJ whole genome shotgun (WGS) entry which is preliminary data.</text>
</comment>
<dbReference type="EMBL" id="JBFPER010000001">
    <property type="protein sequence ID" value="MEX0381549.1"/>
    <property type="molecule type" value="Genomic_DNA"/>
</dbReference>
<dbReference type="InterPro" id="IPR050155">
    <property type="entry name" value="HAD-like_hydrolase_sf"/>
</dbReference>